<dbReference type="Proteomes" id="UP000634136">
    <property type="component" value="Unassembled WGS sequence"/>
</dbReference>
<sequence>MDYNADMLSTMKAFHSAFEQHNTSLTLIATRLETITKNSGGEGNCVCTRKQKHPEVIDRTSGSSYVQILASTPSMKLGKKACTPSPVEKGKGVSLDTTP</sequence>
<protein>
    <submittedName>
        <fullName evidence="2">Uncharacterized protein</fullName>
    </submittedName>
</protein>
<organism evidence="2 3">
    <name type="scientific">Senna tora</name>
    <dbReference type="NCBI Taxonomy" id="362788"/>
    <lineage>
        <taxon>Eukaryota</taxon>
        <taxon>Viridiplantae</taxon>
        <taxon>Streptophyta</taxon>
        <taxon>Embryophyta</taxon>
        <taxon>Tracheophyta</taxon>
        <taxon>Spermatophyta</taxon>
        <taxon>Magnoliopsida</taxon>
        <taxon>eudicotyledons</taxon>
        <taxon>Gunneridae</taxon>
        <taxon>Pentapetalae</taxon>
        <taxon>rosids</taxon>
        <taxon>fabids</taxon>
        <taxon>Fabales</taxon>
        <taxon>Fabaceae</taxon>
        <taxon>Caesalpinioideae</taxon>
        <taxon>Cassia clade</taxon>
        <taxon>Senna</taxon>
    </lineage>
</organism>
<name>A0A834TZW3_9FABA</name>
<accession>A0A834TZW3</accession>
<reference evidence="2" key="1">
    <citation type="submission" date="2020-09" db="EMBL/GenBank/DDBJ databases">
        <title>Genome-Enabled Discovery of Anthraquinone Biosynthesis in Senna tora.</title>
        <authorList>
            <person name="Kang S.-H."/>
            <person name="Pandey R.P."/>
            <person name="Lee C.-M."/>
            <person name="Sim J.-S."/>
            <person name="Jeong J.-T."/>
            <person name="Choi B.-S."/>
            <person name="Jung M."/>
            <person name="Ginzburg D."/>
            <person name="Zhao K."/>
            <person name="Won S.Y."/>
            <person name="Oh T.-J."/>
            <person name="Yu Y."/>
            <person name="Kim N.-H."/>
            <person name="Lee O.R."/>
            <person name="Lee T.-H."/>
            <person name="Bashyal P."/>
            <person name="Kim T.-S."/>
            <person name="Lee W.-H."/>
            <person name="Kawkins C."/>
            <person name="Kim C.-K."/>
            <person name="Kim J.S."/>
            <person name="Ahn B.O."/>
            <person name="Rhee S.Y."/>
            <person name="Sohng J.K."/>
        </authorList>
    </citation>
    <scope>NUCLEOTIDE SEQUENCE</scope>
    <source>
        <tissue evidence="2">Leaf</tissue>
    </source>
</reference>
<dbReference type="EMBL" id="JAAIUW010000006">
    <property type="protein sequence ID" value="KAF7826919.1"/>
    <property type="molecule type" value="Genomic_DNA"/>
</dbReference>
<feature type="region of interest" description="Disordered" evidence="1">
    <location>
        <begin position="77"/>
        <end position="99"/>
    </location>
</feature>
<keyword evidence="3" id="KW-1185">Reference proteome</keyword>
<proteinExistence type="predicted"/>
<gene>
    <name evidence="2" type="ORF">G2W53_018083</name>
</gene>
<evidence type="ECO:0000313" key="3">
    <source>
        <dbReference type="Proteomes" id="UP000634136"/>
    </source>
</evidence>
<comment type="caution">
    <text evidence="2">The sequence shown here is derived from an EMBL/GenBank/DDBJ whole genome shotgun (WGS) entry which is preliminary data.</text>
</comment>
<evidence type="ECO:0000256" key="1">
    <source>
        <dbReference type="SAM" id="MobiDB-lite"/>
    </source>
</evidence>
<evidence type="ECO:0000313" key="2">
    <source>
        <dbReference type="EMBL" id="KAF7826919.1"/>
    </source>
</evidence>
<dbReference type="AlphaFoldDB" id="A0A834TZW3"/>